<dbReference type="OrthoDB" id="4327509at2"/>
<dbReference type="CDD" id="cd16936">
    <property type="entry name" value="HATPase_RsbW-like"/>
    <property type="match status" value="1"/>
</dbReference>
<dbReference type="SUPFAM" id="SSF81606">
    <property type="entry name" value="PP2C-like"/>
    <property type="match status" value="1"/>
</dbReference>
<dbReference type="RefSeq" id="WP_069466094.1">
    <property type="nucleotide sequence ID" value="NZ_FODD01000002.1"/>
</dbReference>
<name>A0A1H8E9X2_9ACTN</name>
<dbReference type="PANTHER" id="PTHR43156">
    <property type="entry name" value="STAGE II SPORULATION PROTEIN E-RELATED"/>
    <property type="match status" value="1"/>
</dbReference>
<sequence length="771" mass="81255">MRILPNDQGDPQSDPAAEARLSEVLLPPLTECVAATGAVAGIVYLAEPDGSQLRAVVIEGAVPFVFGVPDAMSTDGPYASATAWRTGEFTVVGEPAPEPGDPASPRVIPLPYSAASVPLARDGRRYGALTVMGLPVPGDDWTLSPSQQAHLLAIGDRLTRRLDALAAGGVAVAPGPSVLLVPSPGGTDEAGATGVARWYGAVDDGAGHDGGGALEGAARYGGPSGAARSLSLMYLVHKLSARLTKVTGLAEITPAVVERVMRPFRARGVIIGHITDGRLWVVGSEGTHSSVVREMHGSGVTAGTPWADAALTLFPKFFANRAALHRRYPGTFDGDPLGDGWAFLPLCVADRAVGVCCLSFAGERELDAQEQAVLMMLADLVAATLERARLGAYEHVLAETLQRMLLPRELTALPGVVTTARYVPARRQAGLGGDWYDVLQVPDGRIGLIVGDVEGHNIDSAIVMGQLRSAVMAYAKEGHDPAAVLERAGRLLSDLDTDLIASCCIAFLNIEDGVLETALAGHPAPLLRDPDGRLEFLDVVPGVPLGVTPASGTNTSTVLRPGATLMLYTDGMHLAATGDLPAAALELLTTTDADLEELADRLVDTAVDGHDDLALLLAHYEGGVAGASRRIEQMEIPRHDLRGVADARRFVRKCLERWDSPEISEALEMIASEAVTNALIHADSDVGLRLREYDDHVRLEVRDSDAHPPLPSALSVSEEEEQAQAEHGRGLVIVDSIATAWGSSPHGRGKTVWMEMKSEAQDEEGDDPGGR</sequence>
<evidence type="ECO:0000256" key="2">
    <source>
        <dbReference type="SAM" id="MobiDB-lite"/>
    </source>
</evidence>
<dbReference type="InterPro" id="IPR003018">
    <property type="entry name" value="GAF"/>
</dbReference>
<dbReference type="Gene3D" id="3.30.450.40">
    <property type="match status" value="1"/>
</dbReference>
<gene>
    <name evidence="5" type="ORF">SAMN05216267_100294</name>
</gene>
<evidence type="ECO:0000313" key="6">
    <source>
        <dbReference type="Proteomes" id="UP000181951"/>
    </source>
</evidence>
<accession>A0A1H8E9X2</accession>
<dbReference type="GO" id="GO:0016791">
    <property type="term" value="F:phosphatase activity"/>
    <property type="evidence" value="ECO:0007669"/>
    <property type="project" value="TreeGrafter"/>
</dbReference>
<dbReference type="InterPro" id="IPR036890">
    <property type="entry name" value="HATPase_C_sf"/>
</dbReference>
<reference evidence="5 6" key="1">
    <citation type="submission" date="2016-10" db="EMBL/GenBank/DDBJ databases">
        <authorList>
            <person name="de Groot N.N."/>
        </authorList>
    </citation>
    <scope>NUCLEOTIDE SEQUENCE [LARGE SCALE GENOMIC DNA]</scope>
    <source>
        <strain evidence="5 6">CGMCC 4.2026</strain>
    </source>
</reference>
<feature type="domain" description="GAF" evidence="3">
    <location>
        <begin position="248"/>
        <end position="395"/>
    </location>
</feature>
<evidence type="ECO:0000259" key="4">
    <source>
        <dbReference type="SMART" id="SM00331"/>
    </source>
</evidence>
<evidence type="ECO:0000256" key="1">
    <source>
        <dbReference type="ARBA" id="ARBA00022801"/>
    </source>
</evidence>
<dbReference type="SMART" id="SM00065">
    <property type="entry name" value="GAF"/>
    <property type="match status" value="1"/>
</dbReference>
<feature type="domain" description="PPM-type phosphatase" evidence="4">
    <location>
        <begin position="413"/>
        <end position="620"/>
    </location>
</feature>
<dbReference type="InterPro" id="IPR029016">
    <property type="entry name" value="GAF-like_dom_sf"/>
</dbReference>
<keyword evidence="1" id="KW-0378">Hydrolase</keyword>
<dbReference type="STRING" id="310780.SAMN05216267_100294"/>
<dbReference type="Proteomes" id="UP000181951">
    <property type="component" value="Unassembled WGS sequence"/>
</dbReference>
<proteinExistence type="predicted"/>
<protein>
    <submittedName>
        <fullName evidence="5">GAF domain-containing protein</fullName>
    </submittedName>
</protein>
<dbReference type="Gene3D" id="3.60.40.10">
    <property type="entry name" value="PPM-type phosphatase domain"/>
    <property type="match status" value="1"/>
</dbReference>
<dbReference type="EMBL" id="FODD01000002">
    <property type="protein sequence ID" value="SEN16283.1"/>
    <property type="molecule type" value="Genomic_DNA"/>
</dbReference>
<dbReference type="InterPro" id="IPR036457">
    <property type="entry name" value="PPM-type-like_dom_sf"/>
</dbReference>
<dbReference type="InterPro" id="IPR003594">
    <property type="entry name" value="HATPase_dom"/>
</dbReference>
<evidence type="ECO:0000259" key="3">
    <source>
        <dbReference type="SMART" id="SM00065"/>
    </source>
</evidence>
<dbReference type="AlphaFoldDB" id="A0A1H8E9X2"/>
<dbReference type="InterPro" id="IPR052016">
    <property type="entry name" value="Bact_Sigma-Reg"/>
</dbReference>
<evidence type="ECO:0000313" key="5">
    <source>
        <dbReference type="EMBL" id="SEN16283.1"/>
    </source>
</evidence>
<dbReference type="SMART" id="SM00331">
    <property type="entry name" value="PP2C_SIG"/>
    <property type="match status" value="1"/>
</dbReference>
<dbReference type="Pfam" id="PF07228">
    <property type="entry name" value="SpoIIE"/>
    <property type="match status" value="1"/>
</dbReference>
<keyword evidence="6" id="KW-1185">Reference proteome</keyword>
<dbReference type="Pfam" id="PF13581">
    <property type="entry name" value="HATPase_c_2"/>
    <property type="match status" value="1"/>
</dbReference>
<dbReference type="InterPro" id="IPR001932">
    <property type="entry name" value="PPM-type_phosphatase-like_dom"/>
</dbReference>
<dbReference type="PANTHER" id="PTHR43156:SF2">
    <property type="entry name" value="STAGE II SPORULATION PROTEIN E"/>
    <property type="match status" value="1"/>
</dbReference>
<feature type="region of interest" description="Disordered" evidence="2">
    <location>
        <begin position="702"/>
        <end position="726"/>
    </location>
</feature>
<dbReference type="Pfam" id="PF13185">
    <property type="entry name" value="GAF_2"/>
    <property type="match status" value="1"/>
</dbReference>
<dbReference type="SUPFAM" id="SSF55874">
    <property type="entry name" value="ATPase domain of HSP90 chaperone/DNA topoisomerase II/histidine kinase"/>
    <property type="match status" value="1"/>
</dbReference>
<dbReference type="SUPFAM" id="SSF55781">
    <property type="entry name" value="GAF domain-like"/>
    <property type="match status" value="2"/>
</dbReference>
<dbReference type="Gene3D" id="3.30.565.10">
    <property type="entry name" value="Histidine kinase-like ATPase, C-terminal domain"/>
    <property type="match status" value="1"/>
</dbReference>
<organism evidence="5 6">
    <name type="scientific">Actinacidiphila rubida</name>
    <dbReference type="NCBI Taxonomy" id="310780"/>
    <lineage>
        <taxon>Bacteria</taxon>
        <taxon>Bacillati</taxon>
        <taxon>Actinomycetota</taxon>
        <taxon>Actinomycetes</taxon>
        <taxon>Kitasatosporales</taxon>
        <taxon>Streptomycetaceae</taxon>
        <taxon>Actinacidiphila</taxon>
    </lineage>
</organism>